<dbReference type="InterPro" id="IPR017580">
    <property type="entry name" value="OHCU_decarboxylase-1"/>
</dbReference>
<accession>A0A437LUX8</accession>
<dbReference type="InterPro" id="IPR036778">
    <property type="entry name" value="OHCU_decarboxylase_sf"/>
</dbReference>
<reference evidence="8 9" key="1">
    <citation type="submission" date="2019-01" db="EMBL/GenBank/DDBJ databases">
        <authorList>
            <person name="Chen W.-M."/>
        </authorList>
    </citation>
    <scope>NUCLEOTIDE SEQUENCE [LARGE SCALE GENOMIC DNA]</scope>
    <source>
        <strain evidence="8 9">CCP-7</strain>
    </source>
</reference>
<evidence type="ECO:0000313" key="9">
    <source>
        <dbReference type="Proteomes" id="UP000282971"/>
    </source>
</evidence>
<organism evidence="8 9">
    <name type="scientific">Sphingomonas crocodyli</name>
    <dbReference type="NCBI Taxonomy" id="1979270"/>
    <lineage>
        <taxon>Bacteria</taxon>
        <taxon>Pseudomonadati</taxon>
        <taxon>Pseudomonadota</taxon>
        <taxon>Alphaproteobacteria</taxon>
        <taxon>Sphingomonadales</taxon>
        <taxon>Sphingomonadaceae</taxon>
        <taxon>Sphingomonas</taxon>
    </lineage>
</organism>
<comment type="catalytic activity">
    <reaction evidence="1">
        <text>5-hydroxy-2-oxo-4-ureido-2,5-dihydro-1H-imidazole-5-carboxylate + H(+) = (S)-allantoin + CO2</text>
        <dbReference type="Rhea" id="RHEA:26301"/>
        <dbReference type="ChEBI" id="CHEBI:15378"/>
        <dbReference type="ChEBI" id="CHEBI:15678"/>
        <dbReference type="ChEBI" id="CHEBI:16526"/>
        <dbReference type="ChEBI" id="CHEBI:58639"/>
        <dbReference type="EC" id="4.1.1.97"/>
    </reaction>
</comment>
<dbReference type="EMBL" id="SACN01000006">
    <property type="protein sequence ID" value="RVT89176.1"/>
    <property type="molecule type" value="Genomic_DNA"/>
</dbReference>
<dbReference type="EC" id="4.1.1.97" evidence="3"/>
<dbReference type="UniPathway" id="UPA00394">
    <property type="reaction ID" value="UER00652"/>
</dbReference>
<keyword evidence="5" id="KW-0210">Decarboxylase</keyword>
<comment type="pathway">
    <text evidence="2">Purine metabolism; urate degradation; (S)-allantoin from urate: step 3/3.</text>
</comment>
<feature type="domain" description="Oxo-4-hydroxy-4-carboxy-5-ureidoimidazoline decarboxylase" evidence="7">
    <location>
        <begin position="7"/>
        <end position="162"/>
    </location>
</feature>
<evidence type="ECO:0000256" key="1">
    <source>
        <dbReference type="ARBA" id="ARBA00001163"/>
    </source>
</evidence>
<dbReference type="SUPFAM" id="SSF158694">
    <property type="entry name" value="UraD-Like"/>
    <property type="match status" value="1"/>
</dbReference>
<dbReference type="RefSeq" id="WP_127746766.1">
    <property type="nucleotide sequence ID" value="NZ_SACN01000006.1"/>
</dbReference>
<dbReference type="Gene3D" id="1.10.3330.10">
    <property type="entry name" value="Oxo-4-hydroxy-4-carboxy-5-ureidoimidazoline decarboxylase"/>
    <property type="match status" value="1"/>
</dbReference>
<dbReference type="OrthoDB" id="9800909at2"/>
<dbReference type="Pfam" id="PF09349">
    <property type="entry name" value="OHCU_decarbox"/>
    <property type="match status" value="1"/>
</dbReference>
<dbReference type="Proteomes" id="UP000282971">
    <property type="component" value="Unassembled WGS sequence"/>
</dbReference>
<dbReference type="AlphaFoldDB" id="A0A437LUX8"/>
<keyword evidence="4" id="KW-0659">Purine metabolism</keyword>
<evidence type="ECO:0000259" key="7">
    <source>
        <dbReference type="Pfam" id="PF09349"/>
    </source>
</evidence>
<dbReference type="GO" id="GO:0019628">
    <property type="term" value="P:urate catabolic process"/>
    <property type="evidence" value="ECO:0007669"/>
    <property type="project" value="UniProtKB-UniPathway"/>
</dbReference>
<protein>
    <recommendedName>
        <fullName evidence="3">2-oxo-4-hydroxy-4-carboxy-5-ureidoimidazoline decarboxylase</fullName>
        <ecNumber evidence="3">4.1.1.97</ecNumber>
    </recommendedName>
</protein>
<evidence type="ECO:0000256" key="4">
    <source>
        <dbReference type="ARBA" id="ARBA00022631"/>
    </source>
</evidence>
<proteinExistence type="predicted"/>
<evidence type="ECO:0000256" key="6">
    <source>
        <dbReference type="ARBA" id="ARBA00023239"/>
    </source>
</evidence>
<evidence type="ECO:0000256" key="2">
    <source>
        <dbReference type="ARBA" id="ARBA00004754"/>
    </source>
</evidence>
<dbReference type="NCBIfam" id="TIGR03164">
    <property type="entry name" value="UHCUDC"/>
    <property type="match status" value="1"/>
</dbReference>
<dbReference type="PANTHER" id="PTHR43466">
    <property type="entry name" value="2-OXO-4-HYDROXY-4-CARBOXY-5-UREIDOIMIDAZOLINE DECARBOXYLASE-RELATED"/>
    <property type="match status" value="1"/>
</dbReference>
<dbReference type="PANTHER" id="PTHR43466:SF1">
    <property type="entry name" value="2-OXO-4-HYDROXY-4-CARBOXY-5-UREIDOIMIDAZOLINE DECARBOXYLASE-RELATED"/>
    <property type="match status" value="1"/>
</dbReference>
<dbReference type="GO" id="GO:0006144">
    <property type="term" value="P:purine nucleobase metabolic process"/>
    <property type="evidence" value="ECO:0007669"/>
    <property type="project" value="UniProtKB-KW"/>
</dbReference>
<sequence>MTIDDVNALSAADFNAKFDFLFEHSPWIVAAAEARRPFASVGAMEAAFADVIEEAGEAKQIALLRAHPELAGKAAIAKELTDASTAEQASAGLDRLSPDEYALFHQLNDAYRTRFGFPFIIAVRTTTKQGILTAMHDRAANDVPAEIATARGEIAKIVHLRLVDALA</sequence>
<keyword evidence="6 8" id="KW-0456">Lyase</keyword>
<dbReference type="InterPro" id="IPR018020">
    <property type="entry name" value="OHCU_decarboxylase"/>
</dbReference>
<dbReference type="GO" id="GO:0051997">
    <property type="term" value="F:2-oxo-4-hydroxy-4-carboxy-5-ureidoimidazoline decarboxylase activity"/>
    <property type="evidence" value="ECO:0007669"/>
    <property type="project" value="UniProtKB-EC"/>
</dbReference>
<evidence type="ECO:0000313" key="8">
    <source>
        <dbReference type="EMBL" id="RVT89176.1"/>
    </source>
</evidence>
<evidence type="ECO:0000256" key="5">
    <source>
        <dbReference type="ARBA" id="ARBA00022793"/>
    </source>
</evidence>
<gene>
    <name evidence="8" type="primary">uraD</name>
    <name evidence="8" type="ORF">EOD43_22950</name>
</gene>
<dbReference type="GO" id="GO:0000255">
    <property type="term" value="P:allantoin metabolic process"/>
    <property type="evidence" value="ECO:0007669"/>
    <property type="project" value="InterPro"/>
</dbReference>
<keyword evidence="9" id="KW-1185">Reference proteome</keyword>
<comment type="caution">
    <text evidence="8">The sequence shown here is derived from an EMBL/GenBank/DDBJ whole genome shotgun (WGS) entry which is preliminary data.</text>
</comment>
<name>A0A437LUX8_9SPHN</name>
<evidence type="ECO:0000256" key="3">
    <source>
        <dbReference type="ARBA" id="ARBA00012257"/>
    </source>
</evidence>